<protein>
    <submittedName>
        <fullName evidence="2">Prepilin-type N-terminal cleavage/methylation domain-containing protein</fullName>
    </submittedName>
</protein>
<feature type="transmembrane region" description="Helical" evidence="1">
    <location>
        <begin position="24"/>
        <end position="46"/>
    </location>
</feature>
<keyword evidence="3" id="KW-1185">Reference proteome</keyword>
<dbReference type="Pfam" id="PF07963">
    <property type="entry name" value="N_methyl"/>
    <property type="match status" value="1"/>
</dbReference>
<dbReference type="Proteomes" id="UP000184096">
    <property type="component" value="Chromosome I"/>
</dbReference>
<evidence type="ECO:0000313" key="2">
    <source>
        <dbReference type="EMBL" id="SHN87844.1"/>
    </source>
</evidence>
<evidence type="ECO:0000256" key="1">
    <source>
        <dbReference type="SAM" id="Phobius"/>
    </source>
</evidence>
<gene>
    <name evidence="2" type="ORF">SAMN05444170_7402</name>
</gene>
<dbReference type="RefSeq" id="WP_083587904.1">
    <property type="nucleotide sequence ID" value="NZ_LT670849.1"/>
</dbReference>
<reference evidence="3" key="1">
    <citation type="submission" date="2016-11" db="EMBL/GenBank/DDBJ databases">
        <authorList>
            <person name="Varghese N."/>
            <person name="Submissions S."/>
        </authorList>
    </citation>
    <scope>NUCLEOTIDE SEQUENCE [LARGE SCALE GENOMIC DNA]</scope>
    <source>
        <strain evidence="3">GAS401</strain>
    </source>
</reference>
<dbReference type="AlphaFoldDB" id="A0A1M7UY07"/>
<organism evidence="2 3">
    <name type="scientific">Bradyrhizobium erythrophlei</name>
    <dbReference type="NCBI Taxonomy" id="1437360"/>
    <lineage>
        <taxon>Bacteria</taxon>
        <taxon>Pseudomonadati</taxon>
        <taxon>Pseudomonadota</taxon>
        <taxon>Alphaproteobacteria</taxon>
        <taxon>Hyphomicrobiales</taxon>
        <taxon>Nitrobacteraceae</taxon>
        <taxon>Bradyrhizobium</taxon>
    </lineage>
</organism>
<dbReference type="OrthoDB" id="8231997at2"/>
<dbReference type="EMBL" id="LT670849">
    <property type="protein sequence ID" value="SHN87844.1"/>
    <property type="molecule type" value="Genomic_DNA"/>
</dbReference>
<dbReference type="NCBIfam" id="TIGR02532">
    <property type="entry name" value="IV_pilin_GFxxxE"/>
    <property type="match status" value="1"/>
</dbReference>
<name>A0A1M7UY07_9BRAD</name>
<keyword evidence="1" id="KW-0472">Membrane</keyword>
<sequence length="141" mass="15132">MRSVLTGTPVVSRSGHNDGRDGQAGFTLLEALVALTLLVVFASAVGPHLSQARRIMANAEGRVAAQVLLRSLINAPVDRSSLAITSQEGETSGLRWRVDTEQAASVRRQDQSNWLTFRVVASVSWAPGQVIMAETIRLGKP</sequence>
<keyword evidence="1" id="KW-0812">Transmembrane</keyword>
<proteinExistence type="predicted"/>
<accession>A0A1M7UY07</accession>
<dbReference type="InterPro" id="IPR012902">
    <property type="entry name" value="N_methyl_site"/>
</dbReference>
<dbReference type="PROSITE" id="PS00409">
    <property type="entry name" value="PROKAR_NTER_METHYL"/>
    <property type="match status" value="1"/>
</dbReference>
<keyword evidence="1" id="KW-1133">Transmembrane helix</keyword>
<evidence type="ECO:0000313" key="3">
    <source>
        <dbReference type="Proteomes" id="UP000184096"/>
    </source>
</evidence>